<name>A0A2S4LS32_9BURK</name>
<dbReference type="RefSeq" id="WP_103707898.1">
    <property type="nucleotide sequence ID" value="NZ_PQGA01000038.1"/>
</dbReference>
<accession>A0A2S4LS32</accession>
<dbReference type="Proteomes" id="UP000237381">
    <property type="component" value="Unassembled WGS sequence"/>
</dbReference>
<dbReference type="EMBL" id="PQGA01000038">
    <property type="protein sequence ID" value="POR45215.1"/>
    <property type="molecule type" value="Genomic_DNA"/>
</dbReference>
<dbReference type="AlphaFoldDB" id="A0A2S4LS32"/>
<protein>
    <submittedName>
        <fullName evidence="1">Uncharacterized protein</fullName>
    </submittedName>
</protein>
<keyword evidence="2" id="KW-1185">Reference proteome</keyword>
<proteinExistence type="predicted"/>
<sequence>MSEENFICRNQSCGTPWEQSEVVIKNEGQGPLFRCPLCGARNYLEVFEGDDGKPVYEQVDGKPFL</sequence>
<evidence type="ECO:0000313" key="1">
    <source>
        <dbReference type="EMBL" id="POR45215.1"/>
    </source>
</evidence>
<organism evidence="1 2">
    <name type="scientific">Paraburkholderia eburnea</name>
    <dbReference type="NCBI Taxonomy" id="1189126"/>
    <lineage>
        <taxon>Bacteria</taxon>
        <taxon>Pseudomonadati</taxon>
        <taxon>Pseudomonadota</taxon>
        <taxon>Betaproteobacteria</taxon>
        <taxon>Burkholderiales</taxon>
        <taxon>Burkholderiaceae</taxon>
        <taxon>Paraburkholderia</taxon>
    </lineage>
</organism>
<evidence type="ECO:0000313" key="2">
    <source>
        <dbReference type="Proteomes" id="UP000237381"/>
    </source>
</evidence>
<reference evidence="1 2" key="1">
    <citation type="submission" date="2018-01" db="EMBL/GenBank/DDBJ databases">
        <title>Genomic Encyclopedia of Type Strains, Phase III (KMG-III): the genomes of soil and plant-associated and newly described type strains.</title>
        <authorList>
            <person name="Whitman W."/>
        </authorList>
    </citation>
    <scope>NUCLEOTIDE SEQUENCE [LARGE SCALE GENOMIC DNA]</scope>
    <source>
        <strain evidence="1 2">JCM 18070</strain>
    </source>
</reference>
<comment type="caution">
    <text evidence="1">The sequence shown here is derived from an EMBL/GenBank/DDBJ whole genome shotgun (WGS) entry which is preliminary data.</text>
</comment>
<gene>
    <name evidence="1" type="ORF">B0G62_1383</name>
</gene>
<dbReference type="OrthoDB" id="8592386at2"/>